<dbReference type="SMART" id="SM01073">
    <property type="entry name" value="CDC48_N"/>
    <property type="match status" value="1"/>
</dbReference>
<evidence type="ECO:0000259" key="5">
    <source>
        <dbReference type="SMART" id="SM00382"/>
    </source>
</evidence>
<proteinExistence type="inferred from homology"/>
<dbReference type="SUPFAM" id="SSF52540">
    <property type="entry name" value="P-loop containing nucleoside triphosphate hydrolases"/>
    <property type="match status" value="2"/>
</dbReference>
<dbReference type="InterPro" id="IPR003338">
    <property type="entry name" value="CDC4_N-term_subdom"/>
</dbReference>
<dbReference type="InterPro" id="IPR009010">
    <property type="entry name" value="Asp_de-COase-like_dom_sf"/>
</dbReference>
<protein>
    <submittedName>
        <fullName evidence="8">AAA family ATPase</fullName>
    </submittedName>
</protein>
<sequence>MTAPQLTLTARVNPSAADARRGIIRVHPEVLAALSLREWDAVSIVGARRTAAVVAQAPDIATGTVLLDDITFSNAGVREDAGVVLAPVSVHGGNRVVVSGSALASRSVDQTTLRRALLGKVLSVGDAVSLLPRDLGPELTASTAVRALARSVGITWTNELVTVSAVDPSGPVSVQTNTAVLWDGDGVAADTATGSGVTTGPLRAASSAEAAAGAGNPSPTATGGLTRGWQLVEPRTGVSTDTDTEAEAEAEAEADTSGHEGAGQGGQVRPVSELVGVDTQVARLTEWVAITLDEPQVLRALGAAPRLGVIVSGPPGVGKATMVRSVCAGRPLAVVDGPSVGALEASSRLSAVASAIAALRGRHGSGVLLIADVDALLPAAAEPVSTLILDELRTAIGDGSVVLVCTTAEPAGADSRLRDPELCDRELVIGLPDAALRARLLSAILSGVPTEPGLDLTPIAARTPGFVAADLAALAREAAIRAAGRVTASRRDPAGTDEVTGDEPGSPGSGARKLAAQPAVAAQPVAAGTDDGERPVLRLADLQGALEVIRPVSRGDSPDIALGSITLDDVGDMVETKQALTETVLWPLQHPDTFTRLGVEPPRGVLLFGPPGCGKTFVVRALAASGRLSVHTVKGAELMDKWVGASEKAVRDLFARARESAPSLIFLDEVDALAPRRGQTTDSGVTDRVVASLLTELDGVEPLSDVVVLGATNRPDLIDPALLRPGRLERLVFVPPPDADARGDILRASGRNVPLADDIVIDELAADLDGYSAADCSALLREAALSAMRRDIDAATVTADDIAVARERVRPSLDAAQVENLRAYAERRVQ</sequence>
<evidence type="ECO:0000256" key="3">
    <source>
        <dbReference type="RuleBase" id="RU003651"/>
    </source>
</evidence>
<dbReference type="InterPro" id="IPR003959">
    <property type="entry name" value="ATPase_AAA_core"/>
</dbReference>
<dbReference type="RefSeq" id="WP_213246328.1">
    <property type="nucleotide sequence ID" value="NZ_CP045806.1"/>
</dbReference>
<evidence type="ECO:0000256" key="2">
    <source>
        <dbReference type="ARBA" id="ARBA00022840"/>
    </source>
</evidence>
<dbReference type="SUPFAM" id="SSF50692">
    <property type="entry name" value="ADC-like"/>
    <property type="match status" value="1"/>
</dbReference>
<evidence type="ECO:0000313" key="9">
    <source>
        <dbReference type="Proteomes" id="UP001059836"/>
    </source>
</evidence>
<dbReference type="PANTHER" id="PTHR23077:SF171">
    <property type="entry name" value="NUCLEAR VALOSIN-CONTAINING PROTEIN-LIKE"/>
    <property type="match status" value="1"/>
</dbReference>
<feature type="domain" description="AAA+ ATPase" evidence="5">
    <location>
        <begin position="601"/>
        <end position="738"/>
    </location>
</feature>
<comment type="similarity">
    <text evidence="3">Belongs to the AAA ATPase family.</text>
</comment>
<dbReference type="InterPro" id="IPR004201">
    <property type="entry name" value="Cdc48_dom2"/>
</dbReference>
<dbReference type="Gene3D" id="3.40.50.300">
    <property type="entry name" value="P-loop containing nucleotide triphosphate hydrolases"/>
    <property type="match status" value="2"/>
</dbReference>
<name>A0ABX6ID89_9ACTN</name>
<feature type="region of interest" description="Disordered" evidence="4">
    <location>
        <begin position="192"/>
        <end position="270"/>
    </location>
</feature>
<dbReference type="EMBL" id="CP045809">
    <property type="protein sequence ID" value="QHN33855.1"/>
    <property type="molecule type" value="Genomic_DNA"/>
</dbReference>
<dbReference type="InterPro" id="IPR050168">
    <property type="entry name" value="AAA_ATPase_domain"/>
</dbReference>
<evidence type="ECO:0000313" key="8">
    <source>
        <dbReference type="EMBL" id="QHN33855.1"/>
    </source>
</evidence>
<dbReference type="SMART" id="SM00382">
    <property type="entry name" value="AAA"/>
    <property type="match status" value="2"/>
</dbReference>
<feature type="compositionally biased region" description="Acidic residues" evidence="4">
    <location>
        <begin position="242"/>
        <end position="254"/>
    </location>
</feature>
<dbReference type="InterPro" id="IPR041569">
    <property type="entry name" value="AAA_lid_3"/>
</dbReference>
<organism evidence="8 9">
    <name type="scientific">Gordonia pseudamarae</name>
    <dbReference type="NCBI Taxonomy" id="2831662"/>
    <lineage>
        <taxon>Bacteria</taxon>
        <taxon>Bacillati</taxon>
        <taxon>Actinomycetota</taxon>
        <taxon>Actinomycetes</taxon>
        <taxon>Mycobacteriales</taxon>
        <taxon>Gordoniaceae</taxon>
        <taxon>Gordonia</taxon>
    </lineage>
</organism>
<dbReference type="SMART" id="SM01072">
    <property type="entry name" value="CDC48_2"/>
    <property type="match status" value="1"/>
</dbReference>
<evidence type="ECO:0000259" key="6">
    <source>
        <dbReference type="SMART" id="SM01072"/>
    </source>
</evidence>
<gene>
    <name evidence="8" type="ORF">GII31_01990</name>
</gene>
<dbReference type="Pfam" id="PF02359">
    <property type="entry name" value="CDC48_N"/>
    <property type="match status" value="1"/>
</dbReference>
<dbReference type="Gene3D" id="1.10.8.60">
    <property type="match status" value="2"/>
</dbReference>
<dbReference type="InterPro" id="IPR027417">
    <property type="entry name" value="P-loop_NTPase"/>
</dbReference>
<dbReference type="PROSITE" id="PS00674">
    <property type="entry name" value="AAA"/>
    <property type="match status" value="1"/>
</dbReference>
<dbReference type="Gene3D" id="2.40.40.20">
    <property type="match status" value="1"/>
</dbReference>
<evidence type="ECO:0000256" key="1">
    <source>
        <dbReference type="ARBA" id="ARBA00022741"/>
    </source>
</evidence>
<evidence type="ECO:0000256" key="4">
    <source>
        <dbReference type="SAM" id="MobiDB-lite"/>
    </source>
</evidence>
<keyword evidence="1 3" id="KW-0547">Nucleotide-binding</keyword>
<feature type="domain" description="CDC48 N-terminal subdomain" evidence="7">
    <location>
        <begin position="7"/>
        <end position="90"/>
    </location>
</feature>
<feature type="region of interest" description="Disordered" evidence="4">
    <location>
        <begin position="485"/>
        <end position="532"/>
    </location>
</feature>
<dbReference type="InterPro" id="IPR003593">
    <property type="entry name" value="AAA+_ATPase"/>
</dbReference>
<feature type="compositionally biased region" description="Low complexity" evidence="4">
    <location>
        <begin position="204"/>
        <end position="215"/>
    </location>
</feature>
<dbReference type="CDD" id="cd19511">
    <property type="entry name" value="RecA-like_CDC48_r2-like"/>
    <property type="match status" value="1"/>
</dbReference>
<dbReference type="PANTHER" id="PTHR23077">
    <property type="entry name" value="AAA-FAMILY ATPASE"/>
    <property type="match status" value="1"/>
</dbReference>
<feature type="domain" description="AAA+ ATPase" evidence="5">
    <location>
        <begin position="305"/>
        <end position="433"/>
    </location>
</feature>
<dbReference type="Pfam" id="PF17862">
    <property type="entry name" value="AAA_lid_3"/>
    <property type="match status" value="2"/>
</dbReference>
<dbReference type="InterPro" id="IPR003960">
    <property type="entry name" value="ATPase_AAA_CS"/>
</dbReference>
<dbReference type="Pfam" id="PF00004">
    <property type="entry name" value="AAA"/>
    <property type="match status" value="2"/>
</dbReference>
<keyword evidence="9" id="KW-1185">Reference proteome</keyword>
<reference evidence="8" key="1">
    <citation type="journal article" date="2021" name="Nat. Microbiol.">
        <title>Cocultivation of an ultrasmall environmental parasitic bacterium with lytic ability against bacteria associated with wastewater foams.</title>
        <authorList>
            <person name="Batinovic S."/>
            <person name="Rose J.J.A."/>
            <person name="Ratcliffe J."/>
            <person name="Seviour R.J."/>
            <person name="Petrovski S."/>
        </authorList>
    </citation>
    <scope>NUCLEOTIDE SEQUENCE</scope>
    <source>
        <strain evidence="8">CON9</strain>
    </source>
</reference>
<accession>A0ABX6ID89</accession>
<feature type="compositionally biased region" description="Low complexity" evidence="4">
    <location>
        <begin position="515"/>
        <end position="527"/>
    </location>
</feature>
<dbReference type="Proteomes" id="UP001059836">
    <property type="component" value="Chromosome"/>
</dbReference>
<keyword evidence="2 3" id="KW-0067">ATP-binding</keyword>
<evidence type="ECO:0000259" key="7">
    <source>
        <dbReference type="SMART" id="SM01073"/>
    </source>
</evidence>
<feature type="domain" description="CDC48" evidence="6">
    <location>
        <begin position="107"/>
        <end position="189"/>
    </location>
</feature>